<dbReference type="EC" id="2.7.1.81" evidence="7"/>
<dbReference type="InterPro" id="IPR050249">
    <property type="entry name" value="Pseudomonas-type_ThrB"/>
</dbReference>
<comment type="subcellular location">
    <subcellularLocation>
        <location evidence="1">Cytoplasm</location>
    </subcellularLocation>
</comment>
<evidence type="ECO:0000259" key="9">
    <source>
        <dbReference type="Pfam" id="PF01636"/>
    </source>
</evidence>
<evidence type="ECO:0000256" key="8">
    <source>
        <dbReference type="ARBA" id="ARBA00040505"/>
    </source>
</evidence>
<feature type="domain" description="Aminoglycoside phosphotransferase" evidence="9">
    <location>
        <begin position="42"/>
        <end position="282"/>
    </location>
</feature>
<dbReference type="EMBL" id="QKQS01000023">
    <property type="protein sequence ID" value="PZA11242.1"/>
    <property type="molecule type" value="Genomic_DNA"/>
</dbReference>
<dbReference type="OrthoDB" id="156345at2"/>
<dbReference type="GO" id="GO:0005737">
    <property type="term" value="C:cytoplasm"/>
    <property type="evidence" value="ECO:0007669"/>
    <property type="project" value="UniProtKB-SubCell"/>
</dbReference>
<gene>
    <name evidence="10" type="ORF">DNX69_18250</name>
</gene>
<dbReference type="SUPFAM" id="SSF56112">
    <property type="entry name" value="Protein kinase-like (PK-like)"/>
    <property type="match status" value="1"/>
</dbReference>
<dbReference type="InterPro" id="IPR011009">
    <property type="entry name" value="Kinase-like_dom_sf"/>
</dbReference>
<dbReference type="RefSeq" id="WP_110787329.1">
    <property type="nucleotide sequence ID" value="NZ_QKQS01000023.1"/>
</dbReference>
<dbReference type="Pfam" id="PF01636">
    <property type="entry name" value="APH"/>
    <property type="match status" value="1"/>
</dbReference>
<protein>
    <recommendedName>
        <fullName evidence="8">Hydroxylysine kinase</fullName>
        <ecNumber evidence="7">2.7.1.81</ecNumber>
    </recommendedName>
</protein>
<accession>A0A323UEB7</accession>
<sequence length="352" mass="38622">MTATAPLAATPIGDALSTHWTLLPLGQVEDLVAQVYGIQGNVTRLSSERDETFKFTARSGDAYILKIANPSEDVASLRFQDAALAHLETVASPVPLPRLVRTKHGNTDYDLEPDEGGVRTVRLLSYLAGEPAYRLRPCADRNRNIGRSLATLGQGLAGFDGRPPSGKLLWDISHTLDLANLIDHVDAGRRDLVLGVLAEFERRAAPVMDALPRQVIHNDFNLHNILIDPASPSAVAGVIDFGDMVFAPRVNDLAVALAYHVDTVDWRSLLGAMLKGYSEVTRLEEREVALLPVLLKARLAISIIIPEYRAASRPDNRHYIMRNHRAAWLGLQTLAALPDAELERFVSSHCKD</sequence>
<evidence type="ECO:0000313" key="11">
    <source>
        <dbReference type="Proteomes" id="UP000248134"/>
    </source>
</evidence>
<dbReference type="PANTHER" id="PTHR21064">
    <property type="entry name" value="AMINOGLYCOSIDE PHOSPHOTRANSFERASE DOMAIN-CONTAINING PROTEIN-RELATED"/>
    <property type="match status" value="1"/>
</dbReference>
<keyword evidence="2" id="KW-0963">Cytoplasm</keyword>
<reference evidence="10 11" key="1">
    <citation type="submission" date="2018-06" db="EMBL/GenBank/DDBJ databases">
        <title>Draft Whole-Genome Sequence of the purple photosynthetic bacterium Rhodospeudomonas palustris XCP.</title>
        <authorList>
            <person name="Rayyan A."/>
            <person name="Meyer T.E."/>
            <person name="Kyndt J.A."/>
        </authorList>
    </citation>
    <scope>NUCLEOTIDE SEQUENCE [LARGE SCALE GENOMIC DNA]</scope>
    <source>
        <strain evidence="10 11">XCP</strain>
    </source>
</reference>
<evidence type="ECO:0000256" key="1">
    <source>
        <dbReference type="ARBA" id="ARBA00004496"/>
    </source>
</evidence>
<comment type="caution">
    <text evidence="10">The sequence shown here is derived from an EMBL/GenBank/DDBJ whole genome shotgun (WGS) entry which is preliminary data.</text>
</comment>
<name>A0A323UEB7_RHOPL</name>
<evidence type="ECO:0000256" key="6">
    <source>
        <dbReference type="ARBA" id="ARBA00037368"/>
    </source>
</evidence>
<evidence type="ECO:0000256" key="4">
    <source>
        <dbReference type="ARBA" id="ARBA00022777"/>
    </source>
</evidence>
<comment type="function">
    <text evidence="6">Catalyzes the GTP-dependent phosphorylation of 5-hydroxy-L-lysine.</text>
</comment>
<dbReference type="Gene3D" id="3.90.1200.10">
    <property type="match status" value="1"/>
</dbReference>
<comment type="catalytic activity">
    <reaction evidence="5">
        <text>(5R)-5-hydroxy-L-lysine + GTP = (5R)-5-phosphooxy-L-lysine + GDP + H(+)</text>
        <dbReference type="Rhea" id="RHEA:19049"/>
        <dbReference type="ChEBI" id="CHEBI:15378"/>
        <dbReference type="ChEBI" id="CHEBI:37565"/>
        <dbReference type="ChEBI" id="CHEBI:57882"/>
        <dbReference type="ChEBI" id="CHEBI:58189"/>
        <dbReference type="ChEBI" id="CHEBI:58357"/>
        <dbReference type="EC" id="2.7.1.81"/>
    </reaction>
</comment>
<evidence type="ECO:0000256" key="2">
    <source>
        <dbReference type="ARBA" id="ARBA00022490"/>
    </source>
</evidence>
<evidence type="ECO:0000256" key="5">
    <source>
        <dbReference type="ARBA" id="ARBA00036820"/>
    </source>
</evidence>
<evidence type="ECO:0000313" key="10">
    <source>
        <dbReference type="EMBL" id="PZA11242.1"/>
    </source>
</evidence>
<organism evidence="10 11">
    <name type="scientific">Rhodopseudomonas palustris</name>
    <dbReference type="NCBI Taxonomy" id="1076"/>
    <lineage>
        <taxon>Bacteria</taxon>
        <taxon>Pseudomonadati</taxon>
        <taxon>Pseudomonadota</taxon>
        <taxon>Alphaproteobacteria</taxon>
        <taxon>Hyphomicrobiales</taxon>
        <taxon>Nitrobacteraceae</taxon>
        <taxon>Rhodopseudomonas</taxon>
    </lineage>
</organism>
<keyword evidence="3 10" id="KW-0808">Transferase</keyword>
<dbReference type="PANTHER" id="PTHR21064:SF1">
    <property type="entry name" value="HYDROXYLYSINE KINASE"/>
    <property type="match status" value="1"/>
</dbReference>
<keyword evidence="4" id="KW-0418">Kinase</keyword>
<dbReference type="InterPro" id="IPR002575">
    <property type="entry name" value="Aminoglycoside_PTrfase"/>
</dbReference>
<dbReference type="GO" id="GO:0047992">
    <property type="term" value="F:hydroxylysine kinase activity"/>
    <property type="evidence" value="ECO:0007669"/>
    <property type="project" value="UniProtKB-EC"/>
</dbReference>
<evidence type="ECO:0000256" key="3">
    <source>
        <dbReference type="ARBA" id="ARBA00022679"/>
    </source>
</evidence>
<dbReference type="Proteomes" id="UP000248134">
    <property type="component" value="Unassembled WGS sequence"/>
</dbReference>
<evidence type="ECO:0000256" key="7">
    <source>
        <dbReference type="ARBA" id="ARBA00038873"/>
    </source>
</evidence>
<proteinExistence type="predicted"/>
<dbReference type="AlphaFoldDB" id="A0A323UEB7"/>